<name>A0AA39HZG6_9BILA</name>
<keyword evidence="2" id="KW-1133">Transmembrane helix</keyword>
<sequence length="294" mass="32669">MYLDEMPEGDGAIAKDSWQEYVLLPHFMTYEWWLIISLLSMALTTMIETVMMRLYMYAVKDADLVPESVGFYEGDFDSITKTKLRMLRKRSETEEEIKDKKPSLNNNGDSTTTKNTQTKVVNASAQEKEQVEKTDLASDKPSIHAKKRSKQSTKSIGSLKSAMSAKNEKTKSMKSVLKSLQQSKRDKQNKAETEGLAQNEIIALKSFSARARTDREQAKSLKKLLEKTEKAKKAAAMIELIDAVLPETYTAQDSTIIQASTHSAAQPPLPAVQAVPPADKPAAASDRAPASTYL</sequence>
<feature type="compositionally biased region" description="Basic and acidic residues" evidence="1">
    <location>
        <begin position="183"/>
        <end position="193"/>
    </location>
</feature>
<feature type="region of interest" description="Disordered" evidence="1">
    <location>
        <begin position="260"/>
        <end position="294"/>
    </location>
</feature>
<dbReference type="Proteomes" id="UP001175271">
    <property type="component" value="Unassembled WGS sequence"/>
</dbReference>
<feature type="region of interest" description="Disordered" evidence="1">
    <location>
        <begin position="88"/>
        <end position="194"/>
    </location>
</feature>
<feature type="compositionally biased region" description="Basic and acidic residues" evidence="1">
    <location>
        <begin position="126"/>
        <end position="142"/>
    </location>
</feature>
<feature type="transmembrane region" description="Helical" evidence="2">
    <location>
        <begin position="32"/>
        <end position="51"/>
    </location>
</feature>
<protein>
    <submittedName>
        <fullName evidence="3">Uncharacterized protein</fullName>
    </submittedName>
</protein>
<organism evidence="3 4">
    <name type="scientific">Steinernema hermaphroditum</name>
    <dbReference type="NCBI Taxonomy" id="289476"/>
    <lineage>
        <taxon>Eukaryota</taxon>
        <taxon>Metazoa</taxon>
        <taxon>Ecdysozoa</taxon>
        <taxon>Nematoda</taxon>
        <taxon>Chromadorea</taxon>
        <taxon>Rhabditida</taxon>
        <taxon>Tylenchina</taxon>
        <taxon>Panagrolaimomorpha</taxon>
        <taxon>Strongyloidoidea</taxon>
        <taxon>Steinernematidae</taxon>
        <taxon>Steinernema</taxon>
    </lineage>
</organism>
<evidence type="ECO:0000313" key="4">
    <source>
        <dbReference type="Proteomes" id="UP001175271"/>
    </source>
</evidence>
<reference evidence="3" key="1">
    <citation type="submission" date="2023-06" db="EMBL/GenBank/DDBJ databases">
        <title>Genomic analysis of the entomopathogenic nematode Steinernema hermaphroditum.</title>
        <authorList>
            <person name="Schwarz E.M."/>
            <person name="Heppert J.K."/>
            <person name="Baniya A."/>
            <person name="Schwartz H.T."/>
            <person name="Tan C.-H."/>
            <person name="Antoshechkin I."/>
            <person name="Sternberg P.W."/>
            <person name="Goodrich-Blair H."/>
            <person name="Dillman A.R."/>
        </authorList>
    </citation>
    <scope>NUCLEOTIDE SEQUENCE</scope>
    <source>
        <strain evidence="3">PS9179</strain>
        <tissue evidence="3">Whole animal</tissue>
    </source>
</reference>
<proteinExistence type="predicted"/>
<gene>
    <name evidence="3" type="ORF">QR680_011711</name>
</gene>
<keyword evidence="2" id="KW-0472">Membrane</keyword>
<dbReference type="AlphaFoldDB" id="A0AA39HZG6"/>
<evidence type="ECO:0000256" key="2">
    <source>
        <dbReference type="SAM" id="Phobius"/>
    </source>
</evidence>
<dbReference type="EMBL" id="JAUCMV010000002">
    <property type="protein sequence ID" value="KAK0414983.1"/>
    <property type="molecule type" value="Genomic_DNA"/>
</dbReference>
<comment type="caution">
    <text evidence="3">The sequence shown here is derived from an EMBL/GenBank/DDBJ whole genome shotgun (WGS) entry which is preliminary data.</text>
</comment>
<accession>A0AA39HZG6</accession>
<keyword evidence="2" id="KW-0812">Transmembrane</keyword>
<evidence type="ECO:0000313" key="3">
    <source>
        <dbReference type="EMBL" id="KAK0414983.1"/>
    </source>
</evidence>
<feature type="compositionally biased region" description="Basic and acidic residues" evidence="1">
    <location>
        <begin position="89"/>
        <end position="102"/>
    </location>
</feature>
<evidence type="ECO:0000256" key="1">
    <source>
        <dbReference type="SAM" id="MobiDB-lite"/>
    </source>
</evidence>
<keyword evidence="4" id="KW-1185">Reference proteome</keyword>
<feature type="compositionally biased region" description="Low complexity" evidence="1">
    <location>
        <begin position="111"/>
        <end position="122"/>
    </location>
</feature>